<sequence>MTPKWPMAFALVAAMLAVAPAHALSRYNDGQVTVAMIDGKPCFAVDRYLGPISLIHTRKIKPRAGQFVVSRVVVDSARQPFNTVWQVEAPRDSGGWRLDPGQCLDMGGVLPGTDAIVAPDAWPLPPGLYKVTLWAEDLRRDAAPRLSATFCVLADGRLQNVERRDGKDQCIGKMIDEGRYVVAPATLAVKS</sequence>
<reference evidence="3" key="1">
    <citation type="journal article" date="2019" name="Int. J. Syst. Evol. Microbiol.">
        <title>The Global Catalogue of Microorganisms (GCM) 10K type strain sequencing project: providing services to taxonomists for standard genome sequencing and annotation.</title>
        <authorList>
            <consortium name="The Broad Institute Genomics Platform"/>
            <consortium name="The Broad Institute Genome Sequencing Center for Infectious Disease"/>
            <person name="Wu L."/>
            <person name="Ma J."/>
        </authorList>
    </citation>
    <scope>NUCLEOTIDE SEQUENCE [LARGE SCALE GENOMIC DNA]</scope>
    <source>
        <strain evidence="3">JCM 16916</strain>
    </source>
</reference>
<feature type="signal peptide" evidence="1">
    <location>
        <begin position="1"/>
        <end position="23"/>
    </location>
</feature>
<evidence type="ECO:0000313" key="3">
    <source>
        <dbReference type="Proteomes" id="UP001501727"/>
    </source>
</evidence>
<evidence type="ECO:0008006" key="4">
    <source>
        <dbReference type="Google" id="ProtNLM"/>
    </source>
</evidence>
<comment type="caution">
    <text evidence="2">The sequence shown here is derived from an EMBL/GenBank/DDBJ whole genome shotgun (WGS) entry which is preliminary data.</text>
</comment>
<proteinExistence type="predicted"/>
<protein>
    <recommendedName>
        <fullName evidence="4">DUF2271 domain-containing protein</fullName>
    </recommendedName>
</protein>
<keyword evidence="1" id="KW-0732">Signal</keyword>
<dbReference type="Proteomes" id="UP001501727">
    <property type="component" value="Unassembled WGS sequence"/>
</dbReference>
<gene>
    <name evidence="2" type="ORF">GCM10022229_30250</name>
</gene>
<organism evidence="2 3">
    <name type="scientific">Luteimonas lutimaris</name>
    <dbReference type="NCBI Taxonomy" id="698645"/>
    <lineage>
        <taxon>Bacteria</taxon>
        <taxon>Pseudomonadati</taxon>
        <taxon>Pseudomonadota</taxon>
        <taxon>Gammaproteobacteria</taxon>
        <taxon>Lysobacterales</taxon>
        <taxon>Lysobacteraceae</taxon>
        <taxon>Luteimonas</taxon>
    </lineage>
</organism>
<accession>A0ABP7N106</accession>
<feature type="chain" id="PRO_5046576606" description="DUF2271 domain-containing protein" evidence="1">
    <location>
        <begin position="24"/>
        <end position="191"/>
    </location>
</feature>
<keyword evidence="3" id="KW-1185">Reference proteome</keyword>
<evidence type="ECO:0000256" key="1">
    <source>
        <dbReference type="SAM" id="SignalP"/>
    </source>
</evidence>
<evidence type="ECO:0000313" key="2">
    <source>
        <dbReference type="EMBL" id="GAA3934222.1"/>
    </source>
</evidence>
<dbReference type="EMBL" id="BAAAZU010000031">
    <property type="protein sequence ID" value="GAA3934222.1"/>
    <property type="molecule type" value="Genomic_DNA"/>
</dbReference>
<name>A0ABP7N106_9GAMM</name>